<dbReference type="Pfam" id="PF04672">
    <property type="entry name" value="Methyltransf_19"/>
    <property type="match status" value="1"/>
</dbReference>
<dbReference type="EMBL" id="NMQU01000013">
    <property type="protein sequence ID" value="OXM54478.1"/>
    <property type="molecule type" value="Genomic_DNA"/>
</dbReference>
<organism evidence="1 2">
    <name type="scientific">Amycolatopsis alba DSM 44262</name>
    <dbReference type="NCBI Taxonomy" id="1125972"/>
    <lineage>
        <taxon>Bacteria</taxon>
        <taxon>Bacillati</taxon>
        <taxon>Actinomycetota</taxon>
        <taxon>Actinomycetes</taxon>
        <taxon>Pseudonocardiales</taxon>
        <taxon>Pseudonocardiaceae</taxon>
        <taxon>Amycolatopsis</taxon>
    </lineage>
</organism>
<sequence length="305" mass="32882">MVHAPGNPLPGGCNRQHAIASLNIRAKGAQVPDANTPPAHRSLDPEKPSIARVNDYFLGGSFNTPVDRAFAARALRALPAMKTAAMANRHFLRRVVTYLVENGVRQFVDLGCGIPTVGGVHHVARALTPDTPDTAVVYVDNDPIAVAQSKRLLRDDPATVVLDADLRHPTEILDHPAVHGLLDFTRPIAVLMIGVLHFIPDRDNPHRILAGYRDNLPRGSYLALSHLSDEAASPELQAQVRDGIRTYQNDAGPLAARSHATLASWLTELEIIPPGITIANAWRATTNDPTGTDHDLVLGAVARLP</sequence>
<dbReference type="AlphaFoldDB" id="A0A229S6E8"/>
<gene>
    <name evidence="1" type="ORF">CFP75_05260</name>
</gene>
<name>A0A229S6E8_AMYAL</name>
<keyword evidence="2" id="KW-1185">Reference proteome</keyword>
<dbReference type="Gene3D" id="3.40.50.150">
    <property type="entry name" value="Vaccinia Virus protein VP39"/>
    <property type="match status" value="1"/>
</dbReference>
<evidence type="ECO:0008006" key="3">
    <source>
        <dbReference type="Google" id="ProtNLM"/>
    </source>
</evidence>
<comment type="caution">
    <text evidence="1">The sequence shown here is derived from an EMBL/GenBank/DDBJ whole genome shotgun (WGS) entry which is preliminary data.</text>
</comment>
<dbReference type="PIRSF" id="PIRSF017393">
    <property type="entry name" value="MTase_SAV2177"/>
    <property type="match status" value="1"/>
</dbReference>
<dbReference type="InterPro" id="IPR029063">
    <property type="entry name" value="SAM-dependent_MTases_sf"/>
</dbReference>
<proteinExistence type="predicted"/>
<dbReference type="SUPFAM" id="SSF53335">
    <property type="entry name" value="S-adenosyl-L-methionine-dependent methyltransferases"/>
    <property type="match status" value="1"/>
</dbReference>
<evidence type="ECO:0000313" key="1">
    <source>
        <dbReference type="EMBL" id="OXM54478.1"/>
    </source>
</evidence>
<protein>
    <recommendedName>
        <fullName evidence="3">SAM-dependent methyltransferase</fullName>
    </recommendedName>
</protein>
<evidence type="ECO:0000313" key="2">
    <source>
        <dbReference type="Proteomes" id="UP000215563"/>
    </source>
</evidence>
<dbReference type="InterPro" id="IPR006764">
    <property type="entry name" value="SAM_dep_MeTrfase_SAV2177_type"/>
</dbReference>
<dbReference type="OrthoDB" id="4134439at2"/>
<reference evidence="1 2" key="1">
    <citation type="submission" date="2017-07" db="EMBL/GenBank/DDBJ databases">
        <title>Amycolatopsis alba DSM 44262 Genome sequencing and assembly.</title>
        <authorList>
            <person name="Kaur N."/>
            <person name="Mayilraj S."/>
        </authorList>
    </citation>
    <scope>NUCLEOTIDE SEQUENCE [LARGE SCALE GENOMIC DNA]</scope>
    <source>
        <strain evidence="1 2">DSM 44262</strain>
    </source>
</reference>
<accession>A0A229S6E8</accession>
<dbReference type="Proteomes" id="UP000215563">
    <property type="component" value="Unassembled WGS sequence"/>
</dbReference>